<reference evidence="2 3" key="1">
    <citation type="submission" date="2014-10" db="EMBL/GenBank/DDBJ databases">
        <title>Draft genome of the hookworm Ancylostoma caninum.</title>
        <authorList>
            <person name="Mitreva M."/>
        </authorList>
    </citation>
    <scope>NUCLEOTIDE SEQUENCE [LARGE SCALE GENOMIC DNA]</scope>
    <source>
        <strain evidence="2 3">Baltimore</strain>
    </source>
</reference>
<comment type="caution">
    <text evidence="2">The sequence shown here is derived from an EMBL/GenBank/DDBJ whole genome shotgun (WGS) entry which is preliminary data.</text>
</comment>
<keyword evidence="3" id="KW-1185">Reference proteome</keyword>
<dbReference type="Proteomes" id="UP000252519">
    <property type="component" value="Unassembled WGS sequence"/>
</dbReference>
<feature type="chain" id="PRO_5016760071" evidence="1">
    <location>
        <begin position="20"/>
        <end position="88"/>
    </location>
</feature>
<evidence type="ECO:0000256" key="1">
    <source>
        <dbReference type="SAM" id="SignalP"/>
    </source>
</evidence>
<organism evidence="2 3">
    <name type="scientific">Ancylostoma caninum</name>
    <name type="common">Dog hookworm</name>
    <dbReference type="NCBI Taxonomy" id="29170"/>
    <lineage>
        <taxon>Eukaryota</taxon>
        <taxon>Metazoa</taxon>
        <taxon>Ecdysozoa</taxon>
        <taxon>Nematoda</taxon>
        <taxon>Chromadorea</taxon>
        <taxon>Rhabditida</taxon>
        <taxon>Rhabditina</taxon>
        <taxon>Rhabditomorpha</taxon>
        <taxon>Strongyloidea</taxon>
        <taxon>Ancylostomatidae</taxon>
        <taxon>Ancylostomatinae</taxon>
        <taxon>Ancylostoma</taxon>
    </lineage>
</organism>
<accession>A0A368GWY4</accession>
<protein>
    <submittedName>
        <fullName evidence="2">Uncharacterized protein</fullName>
    </submittedName>
</protein>
<feature type="signal peptide" evidence="1">
    <location>
        <begin position="1"/>
        <end position="19"/>
    </location>
</feature>
<dbReference type="OrthoDB" id="5800929at2759"/>
<keyword evidence="1" id="KW-0732">Signal</keyword>
<gene>
    <name evidence="2" type="ORF">ANCCAN_05135</name>
</gene>
<dbReference type="AlphaFoldDB" id="A0A368GWY4"/>
<dbReference type="EMBL" id="JOJR01000042">
    <property type="protein sequence ID" value="RCN48851.1"/>
    <property type="molecule type" value="Genomic_DNA"/>
</dbReference>
<evidence type="ECO:0000313" key="2">
    <source>
        <dbReference type="EMBL" id="RCN48851.1"/>
    </source>
</evidence>
<proteinExistence type="predicted"/>
<evidence type="ECO:0000313" key="3">
    <source>
        <dbReference type="Proteomes" id="UP000252519"/>
    </source>
</evidence>
<sequence>MHTLWPTMFLLAFVTGTLCDSTPVTESVSVKGQLIIADEREEVDSNQKEHSDDDDFDKLESFRIAREYLHRQIAQERNKKQKAATDQT</sequence>
<name>A0A368GWY4_ANCCA</name>